<gene>
    <name evidence="2" type="ORF">ALC62_08436</name>
</gene>
<reference evidence="2 3" key="1">
    <citation type="submission" date="2016-03" db="EMBL/GenBank/DDBJ databases">
        <title>Cyphomyrmex costatus WGS genome.</title>
        <authorList>
            <person name="Nygaard S."/>
            <person name="Hu H."/>
            <person name="Boomsma J."/>
            <person name="Zhang G."/>
        </authorList>
    </citation>
    <scope>NUCLEOTIDE SEQUENCE [LARGE SCALE GENOMIC DNA]</scope>
    <source>
        <strain evidence="2">MS0001</strain>
        <tissue evidence="2">Whole body</tissue>
    </source>
</reference>
<accession>A0A195CJ59</accession>
<protein>
    <submittedName>
        <fullName evidence="2">Uncharacterized protein</fullName>
    </submittedName>
</protein>
<dbReference type="AlphaFoldDB" id="A0A195CJ59"/>
<proteinExistence type="predicted"/>
<organism evidence="2 3">
    <name type="scientific">Cyphomyrmex costatus</name>
    <dbReference type="NCBI Taxonomy" id="456900"/>
    <lineage>
        <taxon>Eukaryota</taxon>
        <taxon>Metazoa</taxon>
        <taxon>Ecdysozoa</taxon>
        <taxon>Arthropoda</taxon>
        <taxon>Hexapoda</taxon>
        <taxon>Insecta</taxon>
        <taxon>Pterygota</taxon>
        <taxon>Neoptera</taxon>
        <taxon>Endopterygota</taxon>
        <taxon>Hymenoptera</taxon>
        <taxon>Apocrita</taxon>
        <taxon>Aculeata</taxon>
        <taxon>Formicoidea</taxon>
        <taxon>Formicidae</taxon>
        <taxon>Myrmicinae</taxon>
        <taxon>Cyphomyrmex</taxon>
    </lineage>
</organism>
<evidence type="ECO:0000256" key="1">
    <source>
        <dbReference type="SAM" id="MobiDB-lite"/>
    </source>
</evidence>
<evidence type="ECO:0000313" key="2">
    <source>
        <dbReference type="EMBL" id="KYN00753.1"/>
    </source>
</evidence>
<feature type="compositionally biased region" description="Basic and acidic residues" evidence="1">
    <location>
        <begin position="71"/>
        <end position="80"/>
    </location>
</feature>
<dbReference type="EMBL" id="KQ977649">
    <property type="protein sequence ID" value="KYN00753.1"/>
    <property type="molecule type" value="Genomic_DNA"/>
</dbReference>
<dbReference type="Proteomes" id="UP000078542">
    <property type="component" value="Unassembled WGS sequence"/>
</dbReference>
<keyword evidence="3" id="KW-1185">Reference proteome</keyword>
<feature type="region of interest" description="Disordered" evidence="1">
    <location>
        <begin position="59"/>
        <end position="80"/>
    </location>
</feature>
<sequence>MNAEGRRTRLNTPMKEYERVQRQFRCHKASIVKTPLHEVPVAVNLLSLVRVKSAVVYLGQSSRETTSSRRSKTEDIRRLP</sequence>
<name>A0A195CJ59_9HYME</name>
<evidence type="ECO:0000313" key="3">
    <source>
        <dbReference type="Proteomes" id="UP000078542"/>
    </source>
</evidence>